<accession>A0ABQ4NV78</accession>
<comment type="caution">
    <text evidence="1">The sequence shown here is derived from an EMBL/GenBank/DDBJ whole genome shotgun (WGS) entry which is preliminary data.</text>
</comment>
<evidence type="ECO:0008006" key="3">
    <source>
        <dbReference type="Google" id="ProtNLM"/>
    </source>
</evidence>
<keyword evidence="2" id="KW-1185">Reference proteome</keyword>
<dbReference type="InterPro" id="IPR021378">
    <property type="entry name" value="DUF3010"/>
</dbReference>
<dbReference type="Proteomes" id="UP000773469">
    <property type="component" value="Unassembled WGS sequence"/>
</dbReference>
<organism evidence="1 2">
    <name type="scientific">Shewanella colwelliana</name>
    <name type="common">Alteromonas colwelliana</name>
    <dbReference type="NCBI Taxonomy" id="23"/>
    <lineage>
        <taxon>Bacteria</taxon>
        <taxon>Pseudomonadati</taxon>
        <taxon>Pseudomonadota</taxon>
        <taxon>Gammaproteobacteria</taxon>
        <taxon>Alteromonadales</taxon>
        <taxon>Shewanellaceae</taxon>
        <taxon>Shewanella</taxon>
    </lineage>
</organism>
<reference evidence="1 2" key="1">
    <citation type="submission" date="2021-05" db="EMBL/GenBank/DDBJ databases">
        <title>Molecular characterization for Shewanella algae harboring chromosomal blaOXA-55-like strains isolated from clinical and environment sample.</title>
        <authorList>
            <person name="Ohama Y."/>
            <person name="Aoki K."/>
            <person name="Harada S."/>
            <person name="Moriya K."/>
            <person name="Ishii Y."/>
            <person name="Tateda K."/>
        </authorList>
    </citation>
    <scope>NUCLEOTIDE SEQUENCE [LARGE SCALE GENOMIC DNA]</scope>
    <source>
        <strain evidence="1 2">MBTL60-118</strain>
    </source>
</reference>
<evidence type="ECO:0000313" key="1">
    <source>
        <dbReference type="EMBL" id="GIU36356.1"/>
    </source>
</evidence>
<gene>
    <name evidence="1" type="ORF">TUM3794_05390</name>
</gene>
<dbReference type="EMBL" id="BPEU01000003">
    <property type="protein sequence ID" value="GIU36356.1"/>
    <property type="molecule type" value="Genomic_DNA"/>
</dbReference>
<evidence type="ECO:0000313" key="2">
    <source>
        <dbReference type="Proteomes" id="UP000773469"/>
    </source>
</evidence>
<dbReference type="Pfam" id="PF11215">
    <property type="entry name" value="DUF3010"/>
    <property type="match status" value="1"/>
</dbReference>
<sequence length="180" mass="20698">MVLKRLPFPERTDLYTDWYKGYNKRHYGFFIRFIMRVCGVELKGGEAIISLLSYEGETFNVPECRSRSLTVSNSAATESIKEFHFAFSKLMEDYKVNEVVIIEREQKGKLAGSATSFKMEAAIQLCGLPVALMSPVTIKEQLKRNPPMVDFDGLDLKRFQKVSFEVAYAYHNQRIFAKEA</sequence>
<protein>
    <recommendedName>
        <fullName evidence="3">DUF3010 domain-containing protein</fullName>
    </recommendedName>
</protein>
<name>A0ABQ4NV78_SHECO</name>
<proteinExistence type="predicted"/>